<dbReference type="AlphaFoldDB" id="F6DQZ4"/>
<evidence type="ECO:0008006" key="3">
    <source>
        <dbReference type="Google" id="ProtNLM"/>
    </source>
</evidence>
<dbReference type="KEGG" id="dru:Desru_0429"/>
<dbReference type="PANTHER" id="PTHR40069">
    <property type="entry name" value="YWBE PROTEIN"/>
    <property type="match status" value="1"/>
</dbReference>
<dbReference type="OrthoDB" id="9804519at2"/>
<keyword evidence="2" id="KW-1185">Reference proteome</keyword>
<name>F6DQZ4_DESRL</name>
<reference evidence="1 2" key="2">
    <citation type="journal article" date="2012" name="Stand. Genomic Sci.">
        <title>Complete genome sequence of the sulfate-reducing firmicute Desulfotomaculum ruminis type strain (DL(T)).</title>
        <authorList>
            <person name="Spring S."/>
            <person name="Visser M."/>
            <person name="Lu M."/>
            <person name="Copeland A."/>
            <person name="Lapidus A."/>
            <person name="Lucas S."/>
            <person name="Cheng J.F."/>
            <person name="Han C."/>
            <person name="Tapia R."/>
            <person name="Goodwin L.A."/>
            <person name="Pitluck S."/>
            <person name="Ivanova N."/>
            <person name="Land M."/>
            <person name="Hauser L."/>
            <person name="Larimer F."/>
            <person name="Rohde M."/>
            <person name="Goker M."/>
            <person name="Detter J.C."/>
            <person name="Kyrpides N.C."/>
            <person name="Woyke T."/>
            <person name="Schaap P.J."/>
            <person name="Plugge C.M."/>
            <person name="Muyzer G."/>
            <person name="Kuever J."/>
            <person name="Pereira I.A."/>
            <person name="Parshina S.N."/>
            <person name="Bernier-Latmani R."/>
            <person name="Stams A.J."/>
            <person name="Klenk H.P."/>
        </authorList>
    </citation>
    <scope>NUCLEOTIDE SEQUENCE [LARGE SCALE GENOMIC DNA]</scope>
    <source>
        <strain evidence="2">ATCC 23193 / DSM 2154 / NCIB 8452 / DL</strain>
    </source>
</reference>
<protein>
    <recommendedName>
        <fullName evidence="3">YwbE family protein</fullName>
    </recommendedName>
</protein>
<dbReference type="eggNOG" id="COG4895">
    <property type="taxonomic scope" value="Bacteria"/>
</dbReference>
<evidence type="ECO:0000313" key="2">
    <source>
        <dbReference type="Proteomes" id="UP000009234"/>
    </source>
</evidence>
<dbReference type="InterPro" id="IPR019240">
    <property type="entry name" value="DUF2196"/>
</dbReference>
<accession>F6DQZ4</accession>
<dbReference type="PANTHER" id="PTHR40069:SF1">
    <property type="entry name" value="YWBE PROTEIN"/>
    <property type="match status" value="1"/>
</dbReference>
<proteinExistence type="predicted"/>
<dbReference type="HOGENOM" id="CLU_182218_0_0_9"/>
<dbReference type="Pfam" id="PF09962">
    <property type="entry name" value="DUF2196"/>
    <property type="match status" value="1"/>
</dbReference>
<organism evidence="1 2">
    <name type="scientific">Desulforamulus ruminis (strain ATCC 23193 / DSM 2154 / NCIMB 8452 / DL)</name>
    <name type="common">Desulfotomaculum ruminis</name>
    <dbReference type="NCBI Taxonomy" id="696281"/>
    <lineage>
        <taxon>Bacteria</taxon>
        <taxon>Bacillati</taxon>
        <taxon>Bacillota</taxon>
        <taxon>Clostridia</taxon>
        <taxon>Eubacteriales</taxon>
        <taxon>Peptococcaceae</taxon>
        <taxon>Desulforamulus</taxon>
    </lineage>
</organism>
<dbReference type="NCBIfam" id="TIGR03833">
    <property type="entry name" value="YwbE family protein"/>
    <property type="match status" value="1"/>
</dbReference>
<sequence length="66" mass="7430">MLISGTERKNIKPGVRVNIIQKPHQRTGQLTEGIVKDILTKSPVHHRGIKVRLENGIIGRVQEVLE</sequence>
<evidence type="ECO:0000313" key="1">
    <source>
        <dbReference type="EMBL" id="AEG58718.1"/>
    </source>
</evidence>
<dbReference type="Proteomes" id="UP000009234">
    <property type="component" value="Chromosome"/>
</dbReference>
<reference evidence="2" key="1">
    <citation type="submission" date="2011-05" db="EMBL/GenBank/DDBJ databases">
        <title>Complete sequence of Desulfotomaculum ruminis DSM 2154.</title>
        <authorList>
            <person name="Lucas S."/>
            <person name="Copeland A."/>
            <person name="Lapidus A."/>
            <person name="Cheng J.-F."/>
            <person name="Goodwin L."/>
            <person name="Pitluck S."/>
            <person name="Lu M."/>
            <person name="Detter J.C."/>
            <person name="Han C."/>
            <person name="Tapia R."/>
            <person name="Land M."/>
            <person name="Hauser L."/>
            <person name="Kyrpides N."/>
            <person name="Ivanova N."/>
            <person name="Mikhailova N."/>
            <person name="Pagani I."/>
            <person name="Stams A.J.M."/>
            <person name="Plugge C.M."/>
            <person name="Muyzer G."/>
            <person name="Kuever J."/>
            <person name="Parshina S.N."/>
            <person name="Ivanova A.E."/>
            <person name="Nazina T.N."/>
            <person name="Brambilla E."/>
            <person name="Spring S."/>
            <person name="Klenk H.-P."/>
            <person name="Woyke T."/>
        </authorList>
    </citation>
    <scope>NUCLEOTIDE SEQUENCE [LARGE SCALE GENOMIC DNA]</scope>
    <source>
        <strain evidence="2">ATCC 23193 / DSM 2154 / NCIB 8452 / DL</strain>
    </source>
</reference>
<gene>
    <name evidence="1" type="ordered locus">Desru_0429</name>
</gene>
<dbReference type="EMBL" id="CP002780">
    <property type="protein sequence ID" value="AEG58718.1"/>
    <property type="molecule type" value="Genomic_DNA"/>
</dbReference>